<feature type="region of interest" description="Disordered" evidence="1">
    <location>
        <begin position="1"/>
        <end position="22"/>
    </location>
</feature>
<evidence type="ECO:0000256" key="1">
    <source>
        <dbReference type="SAM" id="MobiDB-lite"/>
    </source>
</evidence>
<comment type="caution">
    <text evidence="2">The sequence shown here is derived from an EMBL/GenBank/DDBJ whole genome shotgun (WGS) entry which is preliminary data.</text>
</comment>
<dbReference type="Proteomes" id="UP000821853">
    <property type="component" value="Chromosome 2"/>
</dbReference>
<reference evidence="2 3" key="1">
    <citation type="journal article" date="2020" name="Cell">
        <title>Large-Scale Comparative Analyses of Tick Genomes Elucidate Their Genetic Diversity and Vector Capacities.</title>
        <authorList>
            <consortium name="Tick Genome and Microbiome Consortium (TIGMIC)"/>
            <person name="Jia N."/>
            <person name="Wang J."/>
            <person name="Shi W."/>
            <person name="Du L."/>
            <person name="Sun Y."/>
            <person name="Zhan W."/>
            <person name="Jiang J.F."/>
            <person name="Wang Q."/>
            <person name="Zhang B."/>
            <person name="Ji P."/>
            <person name="Bell-Sakyi L."/>
            <person name="Cui X.M."/>
            <person name="Yuan T.T."/>
            <person name="Jiang B.G."/>
            <person name="Yang W.F."/>
            <person name="Lam T.T."/>
            <person name="Chang Q.C."/>
            <person name="Ding S.J."/>
            <person name="Wang X.J."/>
            <person name="Zhu J.G."/>
            <person name="Ruan X.D."/>
            <person name="Zhao L."/>
            <person name="Wei J.T."/>
            <person name="Ye R.Z."/>
            <person name="Que T.C."/>
            <person name="Du C.H."/>
            <person name="Zhou Y.H."/>
            <person name="Cheng J.X."/>
            <person name="Dai P.F."/>
            <person name="Guo W.B."/>
            <person name="Han X.H."/>
            <person name="Huang E.J."/>
            <person name="Li L.F."/>
            <person name="Wei W."/>
            <person name="Gao Y.C."/>
            <person name="Liu J.Z."/>
            <person name="Shao H.Z."/>
            <person name="Wang X."/>
            <person name="Wang C.C."/>
            <person name="Yang T.C."/>
            <person name="Huo Q.B."/>
            <person name="Li W."/>
            <person name="Chen H.Y."/>
            <person name="Chen S.E."/>
            <person name="Zhou L.G."/>
            <person name="Ni X.B."/>
            <person name="Tian J.H."/>
            <person name="Sheng Y."/>
            <person name="Liu T."/>
            <person name="Pan Y.S."/>
            <person name="Xia L.Y."/>
            <person name="Li J."/>
            <person name="Zhao F."/>
            <person name="Cao W.C."/>
        </authorList>
    </citation>
    <scope>NUCLEOTIDE SEQUENCE [LARGE SCALE GENOMIC DNA]</scope>
    <source>
        <strain evidence="2">HaeL-2018</strain>
    </source>
</reference>
<gene>
    <name evidence="2" type="ORF">HPB48_001632</name>
</gene>
<name>A0A9J6FZP6_HAELO</name>
<organism evidence="2 3">
    <name type="scientific">Haemaphysalis longicornis</name>
    <name type="common">Bush tick</name>
    <dbReference type="NCBI Taxonomy" id="44386"/>
    <lineage>
        <taxon>Eukaryota</taxon>
        <taxon>Metazoa</taxon>
        <taxon>Ecdysozoa</taxon>
        <taxon>Arthropoda</taxon>
        <taxon>Chelicerata</taxon>
        <taxon>Arachnida</taxon>
        <taxon>Acari</taxon>
        <taxon>Parasitiformes</taxon>
        <taxon>Ixodida</taxon>
        <taxon>Ixodoidea</taxon>
        <taxon>Ixodidae</taxon>
        <taxon>Haemaphysalinae</taxon>
        <taxon>Haemaphysalis</taxon>
    </lineage>
</organism>
<accession>A0A9J6FZP6</accession>
<protein>
    <submittedName>
        <fullName evidence="2">Uncharacterized protein</fullName>
    </submittedName>
</protein>
<dbReference type="AlphaFoldDB" id="A0A9J6FZP6"/>
<dbReference type="EMBL" id="JABSTR010000004">
    <property type="protein sequence ID" value="KAH9367540.1"/>
    <property type="molecule type" value="Genomic_DNA"/>
</dbReference>
<evidence type="ECO:0000313" key="2">
    <source>
        <dbReference type="EMBL" id="KAH9367540.1"/>
    </source>
</evidence>
<evidence type="ECO:0000313" key="3">
    <source>
        <dbReference type="Proteomes" id="UP000821853"/>
    </source>
</evidence>
<dbReference type="VEuPathDB" id="VectorBase:HLOH_054049"/>
<proteinExistence type="predicted"/>
<keyword evidence="3" id="KW-1185">Reference proteome</keyword>
<feature type="compositionally biased region" description="Polar residues" evidence="1">
    <location>
        <begin position="1"/>
        <end position="10"/>
    </location>
</feature>
<sequence length="119" mass="12833">MVESESGSSGREQDRRSTPNADNFIYLAIRAPRWGGCGRKLEKASPAEKRRFLVGAAGFAEAGSRERSTPAPNGSQNDFSFFPLFPSFGRGATRSAHGPAVVTQQGLAALLEDARRHPE</sequence>